<protein>
    <submittedName>
        <fullName evidence="1">Uncharacterized protein</fullName>
    </submittedName>
</protein>
<evidence type="ECO:0000313" key="1">
    <source>
        <dbReference type="EMBL" id="GGB43257.1"/>
    </source>
</evidence>
<dbReference type="EMBL" id="BMHI01000006">
    <property type="protein sequence ID" value="GGB43257.1"/>
    <property type="molecule type" value="Genomic_DNA"/>
</dbReference>
<sequence>MALGTAVRLVLVAPWTLVDPEVLPVPASGELDTPEQPTSVTATAVAATSDNRLRYSHMRRERIRQSVAILR</sequence>
<proteinExistence type="predicted"/>
<dbReference type="Proteomes" id="UP000636793">
    <property type="component" value="Unassembled WGS sequence"/>
</dbReference>
<accession>A0A916TIG3</accession>
<dbReference type="AlphaFoldDB" id="A0A916TIG3"/>
<gene>
    <name evidence="1" type="ORF">GCM10011492_37760</name>
</gene>
<comment type="caution">
    <text evidence="1">The sequence shown here is derived from an EMBL/GenBank/DDBJ whole genome shotgun (WGS) entry which is preliminary data.</text>
</comment>
<name>A0A916TIG3_9MICO</name>
<reference evidence="1" key="2">
    <citation type="submission" date="2020-09" db="EMBL/GenBank/DDBJ databases">
        <authorList>
            <person name="Sun Q."/>
            <person name="Zhou Y."/>
        </authorList>
    </citation>
    <scope>NUCLEOTIDE SEQUENCE</scope>
    <source>
        <strain evidence="1">CGMCC 1.15085</strain>
    </source>
</reference>
<evidence type="ECO:0000313" key="2">
    <source>
        <dbReference type="Proteomes" id="UP000636793"/>
    </source>
</evidence>
<organism evidence="1 2">
    <name type="scientific">Flexivirga endophytica</name>
    <dbReference type="NCBI Taxonomy" id="1849103"/>
    <lineage>
        <taxon>Bacteria</taxon>
        <taxon>Bacillati</taxon>
        <taxon>Actinomycetota</taxon>
        <taxon>Actinomycetes</taxon>
        <taxon>Micrococcales</taxon>
        <taxon>Dermacoccaceae</taxon>
        <taxon>Flexivirga</taxon>
    </lineage>
</organism>
<reference evidence="1" key="1">
    <citation type="journal article" date="2014" name="Int. J. Syst. Evol. Microbiol.">
        <title>Complete genome sequence of Corynebacterium casei LMG S-19264T (=DSM 44701T), isolated from a smear-ripened cheese.</title>
        <authorList>
            <consortium name="US DOE Joint Genome Institute (JGI-PGF)"/>
            <person name="Walter F."/>
            <person name="Albersmeier A."/>
            <person name="Kalinowski J."/>
            <person name="Ruckert C."/>
        </authorList>
    </citation>
    <scope>NUCLEOTIDE SEQUENCE</scope>
    <source>
        <strain evidence="1">CGMCC 1.15085</strain>
    </source>
</reference>
<keyword evidence="2" id="KW-1185">Reference proteome</keyword>